<protein>
    <recommendedName>
        <fullName evidence="2">Polymer-forming cytoskeletal protein</fullName>
    </recommendedName>
</protein>
<dbReference type="EMBL" id="DTLB01000022">
    <property type="protein sequence ID" value="HFW32060.1"/>
    <property type="molecule type" value="Genomic_DNA"/>
</dbReference>
<evidence type="ECO:0000313" key="1">
    <source>
        <dbReference type="EMBL" id="HFW32060.1"/>
    </source>
</evidence>
<comment type="caution">
    <text evidence="1">The sequence shown here is derived from an EMBL/GenBank/DDBJ whole genome shotgun (WGS) entry which is preliminary data.</text>
</comment>
<dbReference type="AlphaFoldDB" id="A0A7C3RD21"/>
<proteinExistence type="predicted"/>
<accession>A0A7C3RD21</accession>
<reference evidence="1" key="1">
    <citation type="journal article" date="2020" name="mSystems">
        <title>Genome- and Community-Level Interaction Insights into Carbon Utilization and Element Cycling Functions of Hydrothermarchaeota in Hydrothermal Sediment.</title>
        <authorList>
            <person name="Zhou Z."/>
            <person name="Liu Y."/>
            <person name="Xu W."/>
            <person name="Pan J."/>
            <person name="Luo Z.H."/>
            <person name="Li M."/>
        </authorList>
    </citation>
    <scope>NUCLEOTIDE SEQUENCE [LARGE SCALE GENOMIC DNA]</scope>
    <source>
        <strain evidence="1">SpSt-87</strain>
    </source>
</reference>
<organism evidence="1">
    <name type="scientific">Archaeoglobus fulgidus</name>
    <dbReference type="NCBI Taxonomy" id="2234"/>
    <lineage>
        <taxon>Archaea</taxon>
        <taxon>Methanobacteriati</taxon>
        <taxon>Methanobacteriota</taxon>
        <taxon>Archaeoglobi</taxon>
        <taxon>Archaeoglobales</taxon>
        <taxon>Archaeoglobaceae</taxon>
        <taxon>Archaeoglobus</taxon>
    </lineage>
</organism>
<sequence>MMRIDKKKMILSVKSGSVIIKNLRFDGTVVTGIDCSFLGSIEAREVNLGKGCVVGGVIRAEEVTVGAYSIFNEIEAEDVVILVGCRGNRISAKGDVRIAKNCKIGEIKGNRLLIEGNSKIGKMEARKIIAYG</sequence>
<evidence type="ECO:0008006" key="2">
    <source>
        <dbReference type="Google" id="ProtNLM"/>
    </source>
</evidence>
<name>A0A7C3RD21_ARCFL</name>
<gene>
    <name evidence="1" type="ORF">ENW66_03785</name>
</gene>